<dbReference type="RefSeq" id="WP_127124173.1">
    <property type="nucleotide sequence ID" value="NZ_BHXQ01000008.1"/>
</dbReference>
<dbReference type="SUPFAM" id="SSF54427">
    <property type="entry name" value="NTF2-like"/>
    <property type="match status" value="1"/>
</dbReference>
<sequence>MKNSLLLASCLVLLTTTAWSQADDKQAINAVIKTLFDGMYEGDSSKVHSVFDESATMATVARNKMGEPVLRRESSMNGMLKAIGTPRKEKMTEEFWNVNIQLDGDFAQAWCDYAFYIDHTFSHCGVDAFQLYKTKDGWKIFHLADTRRKDGCNIPEEIKTKHSK</sequence>
<dbReference type="Gene3D" id="3.10.450.50">
    <property type="match status" value="1"/>
</dbReference>
<evidence type="ECO:0008006" key="4">
    <source>
        <dbReference type="Google" id="ProtNLM"/>
    </source>
</evidence>
<gene>
    <name evidence="2" type="ORF">SanaruYs_37690</name>
</gene>
<dbReference type="Proteomes" id="UP000288227">
    <property type="component" value="Unassembled WGS sequence"/>
</dbReference>
<feature type="signal peptide" evidence="1">
    <location>
        <begin position="1"/>
        <end position="22"/>
    </location>
</feature>
<proteinExistence type="predicted"/>
<dbReference type="EMBL" id="BHXQ01000008">
    <property type="protein sequence ID" value="GCC53524.1"/>
    <property type="molecule type" value="Genomic_DNA"/>
</dbReference>
<dbReference type="OrthoDB" id="117186at2"/>
<name>A0A401UF96_9BACT</name>
<accession>A0A401UF96</accession>
<evidence type="ECO:0000313" key="2">
    <source>
        <dbReference type="EMBL" id="GCC53524.1"/>
    </source>
</evidence>
<comment type="caution">
    <text evidence="2">The sequence shown here is derived from an EMBL/GenBank/DDBJ whole genome shotgun (WGS) entry which is preliminary data.</text>
</comment>
<keyword evidence="1" id="KW-0732">Signal</keyword>
<reference evidence="2 3" key="1">
    <citation type="submission" date="2018-11" db="EMBL/GenBank/DDBJ databases">
        <title>Chryseotalea sanarue gen. nov., sp., nov., a member of the family Cytophagaceae, isolated from a brackish lake in Hamamatsu Japan.</title>
        <authorList>
            <person name="Maejima Y."/>
            <person name="Iino T."/>
            <person name="Muraguchi Y."/>
            <person name="Fukuda K."/>
            <person name="Ohkuma M."/>
            <person name="Moriuchi R."/>
            <person name="Dohra H."/>
            <person name="Kimbara K."/>
            <person name="Shintani M."/>
        </authorList>
    </citation>
    <scope>NUCLEOTIDE SEQUENCE [LARGE SCALE GENOMIC DNA]</scope>
    <source>
        <strain evidence="2 3">Ys</strain>
    </source>
</reference>
<feature type="chain" id="PRO_5018982402" description="Nuclear transport factor 2 family protein" evidence="1">
    <location>
        <begin position="23"/>
        <end position="164"/>
    </location>
</feature>
<dbReference type="InterPro" id="IPR039437">
    <property type="entry name" value="FrzH/put_lumazine-bd"/>
</dbReference>
<dbReference type="InterPro" id="IPR032710">
    <property type="entry name" value="NTF2-like_dom_sf"/>
</dbReference>
<dbReference type="Pfam" id="PF12893">
    <property type="entry name" value="Lumazine_bd_2"/>
    <property type="match status" value="1"/>
</dbReference>
<keyword evidence="3" id="KW-1185">Reference proteome</keyword>
<organism evidence="2 3">
    <name type="scientific">Chryseotalea sanaruensis</name>
    <dbReference type="NCBI Taxonomy" id="2482724"/>
    <lineage>
        <taxon>Bacteria</taxon>
        <taxon>Pseudomonadati</taxon>
        <taxon>Bacteroidota</taxon>
        <taxon>Cytophagia</taxon>
        <taxon>Cytophagales</taxon>
        <taxon>Chryseotaleaceae</taxon>
        <taxon>Chryseotalea</taxon>
    </lineage>
</organism>
<evidence type="ECO:0000256" key="1">
    <source>
        <dbReference type="SAM" id="SignalP"/>
    </source>
</evidence>
<evidence type="ECO:0000313" key="3">
    <source>
        <dbReference type="Proteomes" id="UP000288227"/>
    </source>
</evidence>
<dbReference type="AlphaFoldDB" id="A0A401UF96"/>
<protein>
    <recommendedName>
        <fullName evidence="4">Nuclear transport factor 2 family protein</fullName>
    </recommendedName>
</protein>